<proteinExistence type="predicted"/>
<protein>
    <submittedName>
        <fullName evidence="1">Pentapeptide repeats family protein</fullName>
    </submittedName>
</protein>
<organism evidence="1 2">
    <name type="scientific">Streptococcus mitis</name>
    <dbReference type="NCBI Taxonomy" id="28037"/>
    <lineage>
        <taxon>Bacteria</taxon>
        <taxon>Bacillati</taxon>
        <taxon>Bacillota</taxon>
        <taxon>Bacilli</taxon>
        <taxon>Lactobacillales</taxon>
        <taxon>Streptococcaceae</taxon>
        <taxon>Streptococcus</taxon>
        <taxon>Streptococcus mitis group</taxon>
    </lineage>
</organism>
<dbReference type="SUPFAM" id="SSF141571">
    <property type="entry name" value="Pentapeptide repeat-like"/>
    <property type="match status" value="1"/>
</dbReference>
<accession>A0A081Q1C7</accession>
<dbReference type="RefSeq" id="WP_042900494.1">
    <property type="nucleotide sequence ID" value="NZ_JPFU01000008.1"/>
</dbReference>
<dbReference type="InterPro" id="IPR001646">
    <property type="entry name" value="5peptide_repeat"/>
</dbReference>
<dbReference type="EMBL" id="JPFU01000008">
    <property type="protein sequence ID" value="KEQ36750.1"/>
    <property type="molecule type" value="Genomic_DNA"/>
</dbReference>
<comment type="caution">
    <text evidence="1">The sequence shown here is derived from an EMBL/GenBank/DDBJ whole genome shotgun (WGS) entry which is preliminary data.</text>
</comment>
<evidence type="ECO:0000313" key="2">
    <source>
        <dbReference type="Proteomes" id="UP000028090"/>
    </source>
</evidence>
<dbReference type="PATRIC" id="fig|28037.95.peg.536"/>
<sequence length="477" mass="56035">MQNKFIFKEHRKYDRQSYKNTLFTDLPEIDGQIDFYRSDFRGSKFYKLNISANFDRADFMGCSFQSVNFIDTSFGAPQFKNCIFENVVFRNNRYNATVFIKCSFLNCKFDEESIYSNFTECSFNKTEFGNLNFERSTVDNSKFLECNFLNVDFSTLAAEDLIFEATSFSNVSMSINYFFSYFIDSKTNLRDIVFEYRGSKTYLTEEVSDNYFNNLLEEQRYSELFNMCILLNNETNLYNILLTTISKKDTMGYQLLRCIECIIFYFKKGMLSFETASSLLNLLKTSNRNIDINNLSINEKIYSLEQLLVTIPFDKIKLKDNNTQDFIMKFRCAIDSENEAEEYIENLLHSILLSTQTTLDFSYKLIKKEKGSWIFTFMTSSVFLVYTLKQIQQMIVNAQIIYKNHLQIRFTESVVNDYIQRLEHNLSIDLNSSELVPLNHDLESLTHLILNTNLTPIETKEDMIDKITNIDISKLNA</sequence>
<dbReference type="Pfam" id="PF00805">
    <property type="entry name" value="Pentapeptide"/>
    <property type="match status" value="1"/>
</dbReference>
<dbReference type="Gene3D" id="2.160.20.80">
    <property type="entry name" value="E3 ubiquitin-protein ligase SopA"/>
    <property type="match status" value="1"/>
</dbReference>
<dbReference type="AlphaFoldDB" id="A0A081Q1C7"/>
<name>A0A081Q1C7_STRMT</name>
<dbReference type="InterPro" id="IPR052949">
    <property type="entry name" value="PA_immunity-related"/>
</dbReference>
<gene>
    <name evidence="1" type="ORF">SK629_0597</name>
</gene>
<reference evidence="1 2" key="1">
    <citation type="submission" date="2014-05" db="EMBL/GenBank/DDBJ databases">
        <authorList>
            <person name="Daugherty S.C."/>
            <person name="Tallon L.J."/>
            <person name="Sadzewicz L."/>
            <person name="Kilian M."/>
            <person name="Tettelin H."/>
        </authorList>
    </citation>
    <scope>NUCLEOTIDE SEQUENCE [LARGE SCALE GENOMIC DNA]</scope>
    <source>
        <strain evidence="1 2">SK629</strain>
    </source>
</reference>
<dbReference type="OrthoDB" id="9798656at2"/>
<dbReference type="PANTHER" id="PTHR42999">
    <property type="entry name" value="ANTIBIOTIC RESISTANCE PROTEIN MCBG"/>
    <property type="match status" value="1"/>
</dbReference>
<dbReference type="Proteomes" id="UP000028090">
    <property type="component" value="Unassembled WGS sequence"/>
</dbReference>
<dbReference type="PANTHER" id="PTHR42999:SF1">
    <property type="entry name" value="PENTAPEPTIDE REPEAT-CONTAINING PROTEIN"/>
    <property type="match status" value="1"/>
</dbReference>
<evidence type="ECO:0000313" key="1">
    <source>
        <dbReference type="EMBL" id="KEQ36750.1"/>
    </source>
</evidence>